<name>A0ABV7XAD5_9SPHN</name>
<accession>A0ABV7XAD5</accession>
<dbReference type="PANTHER" id="PTHR12558">
    <property type="entry name" value="CELL DIVISION CYCLE 16,23,27"/>
    <property type="match status" value="1"/>
</dbReference>
<dbReference type="InterPro" id="IPR036680">
    <property type="entry name" value="SPOR-like_sf"/>
</dbReference>
<dbReference type="PANTHER" id="PTHR12558:SF13">
    <property type="entry name" value="CELL DIVISION CYCLE PROTEIN 27 HOMOLOG"/>
    <property type="match status" value="1"/>
</dbReference>
<dbReference type="Gene3D" id="1.25.40.10">
    <property type="entry name" value="Tetratricopeptide repeat domain"/>
    <property type="match status" value="1"/>
</dbReference>
<keyword evidence="1" id="KW-0802">TPR repeat</keyword>
<proteinExistence type="predicted"/>
<dbReference type="SMART" id="SM00028">
    <property type="entry name" value="TPR"/>
    <property type="match status" value="3"/>
</dbReference>
<dbReference type="EMBL" id="JBHRXV010000010">
    <property type="protein sequence ID" value="MFC3713052.1"/>
    <property type="molecule type" value="Genomic_DNA"/>
</dbReference>
<dbReference type="InterPro" id="IPR007730">
    <property type="entry name" value="SPOR-like_dom"/>
</dbReference>
<dbReference type="Pfam" id="PF05036">
    <property type="entry name" value="SPOR"/>
    <property type="match status" value="1"/>
</dbReference>
<protein>
    <submittedName>
        <fullName evidence="5">SPOR domain-containing protein</fullName>
    </submittedName>
</protein>
<dbReference type="Pfam" id="PF09976">
    <property type="entry name" value="TPR_21"/>
    <property type="match status" value="1"/>
</dbReference>
<keyword evidence="6" id="KW-1185">Reference proteome</keyword>
<feature type="compositionally biased region" description="Pro residues" evidence="2">
    <location>
        <begin position="295"/>
        <end position="314"/>
    </location>
</feature>
<dbReference type="RefSeq" id="WP_380861139.1">
    <property type="nucleotide sequence ID" value="NZ_JBHRXV010000010.1"/>
</dbReference>
<sequence>MRRLALAAVAALVALPALAQPARTGNEDPARLVALGERMERSGELTGAMVFYERAINIDPAYPLALRAAGNNAMTRGVPAEAARFYSTWANTEPRNPEALISLASTLIAQQKPDEALALLARAEDLNGNKGRISAQRGIALDLQGNTAGAQAAYAAALDLNPADAVTTQRMALSLALGGQNGAAVTLMQRFGPEPEAAEVRRTLALIHALGGRQGDAGEAAAALFPIAEAQKMRNFYAQLPRMPLRERAIAVHFGIVPGVGPVSMLPMTGPPARVVTTQAPAPKPAQETIRTTAVPPPAPRPTPTPPAPAPTPAAPVAAAEAPLTPALLASRPRIWVQVSSLADGSRLGVEWRRIRGAAGDTLAGQQPYVQRAGATNRLLVGPYASEWAARSAIAKLKARRVDSIINRTPKGASLAPLTP</sequence>
<evidence type="ECO:0000256" key="3">
    <source>
        <dbReference type="SAM" id="SignalP"/>
    </source>
</evidence>
<organism evidence="5 6">
    <name type="scientific">Sphingoaurantiacus capsulatus</name>
    <dbReference type="NCBI Taxonomy" id="1771310"/>
    <lineage>
        <taxon>Bacteria</taxon>
        <taxon>Pseudomonadati</taxon>
        <taxon>Pseudomonadota</taxon>
        <taxon>Alphaproteobacteria</taxon>
        <taxon>Sphingomonadales</taxon>
        <taxon>Sphingosinicellaceae</taxon>
        <taxon>Sphingoaurantiacus</taxon>
    </lineage>
</organism>
<dbReference type="InterPro" id="IPR018704">
    <property type="entry name" value="SecYEG/CpoB_TPR"/>
</dbReference>
<keyword evidence="3" id="KW-0732">Signal</keyword>
<feature type="region of interest" description="Disordered" evidence="2">
    <location>
        <begin position="279"/>
        <end position="317"/>
    </location>
</feature>
<evidence type="ECO:0000313" key="5">
    <source>
        <dbReference type="EMBL" id="MFC3713052.1"/>
    </source>
</evidence>
<dbReference type="PROSITE" id="PS50005">
    <property type="entry name" value="TPR"/>
    <property type="match status" value="1"/>
</dbReference>
<comment type="caution">
    <text evidence="5">The sequence shown here is derived from an EMBL/GenBank/DDBJ whole genome shotgun (WGS) entry which is preliminary data.</text>
</comment>
<dbReference type="InterPro" id="IPR011990">
    <property type="entry name" value="TPR-like_helical_dom_sf"/>
</dbReference>
<dbReference type="PROSITE" id="PS51724">
    <property type="entry name" value="SPOR"/>
    <property type="match status" value="1"/>
</dbReference>
<feature type="chain" id="PRO_5045691511" evidence="3">
    <location>
        <begin position="20"/>
        <end position="420"/>
    </location>
</feature>
<dbReference type="Proteomes" id="UP001595615">
    <property type="component" value="Unassembled WGS sequence"/>
</dbReference>
<evidence type="ECO:0000256" key="2">
    <source>
        <dbReference type="SAM" id="MobiDB-lite"/>
    </source>
</evidence>
<evidence type="ECO:0000259" key="4">
    <source>
        <dbReference type="PROSITE" id="PS51724"/>
    </source>
</evidence>
<gene>
    <name evidence="5" type="ORF">ACFOMD_10740</name>
</gene>
<feature type="domain" description="SPOR" evidence="4">
    <location>
        <begin position="329"/>
        <end position="413"/>
    </location>
</feature>
<feature type="repeat" description="TPR" evidence="1">
    <location>
        <begin position="29"/>
        <end position="62"/>
    </location>
</feature>
<reference evidence="6" key="1">
    <citation type="journal article" date="2019" name="Int. J. Syst. Evol. Microbiol.">
        <title>The Global Catalogue of Microorganisms (GCM) 10K type strain sequencing project: providing services to taxonomists for standard genome sequencing and annotation.</title>
        <authorList>
            <consortium name="The Broad Institute Genomics Platform"/>
            <consortium name="The Broad Institute Genome Sequencing Center for Infectious Disease"/>
            <person name="Wu L."/>
            <person name="Ma J."/>
        </authorList>
    </citation>
    <scope>NUCLEOTIDE SEQUENCE [LARGE SCALE GENOMIC DNA]</scope>
    <source>
        <strain evidence="6">KCTC 42644</strain>
    </source>
</reference>
<evidence type="ECO:0000313" key="6">
    <source>
        <dbReference type="Proteomes" id="UP001595615"/>
    </source>
</evidence>
<evidence type="ECO:0000256" key="1">
    <source>
        <dbReference type="PROSITE-ProRule" id="PRU00339"/>
    </source>
</evidence>
<dbReference type="SUPFAM" id="SSF110997">
    <property type="entry name" value="Sporulation related repeat"/>
    <property type="match status" value="1"/>
</dbReference>
<dbReference type="SUPFAM" id="SSF48452">
    <property type="entry name" value="TPR-like"/>
    <property type="match status" value="1"/>
</dbReference>
<dbReference type="InterPro" id="IPR019734">
    <property type="entry name" value="TPR_rpt"/>
</dbReference>
<feature type="signal peptide" evidence="3">
    <location>
        <begin position="1"/>
        <end position="19"/>
    </location>
</feature>